<sequence length="234" mass="24688">MNPVRFVAFARPSWHSLIFYVGTANLARTLLARGHPEPEPHAHVGVYALCAALAVLVSRLVERARSALTSRVCSASLGMVGLLYATLHGDAHQFAPIPAAALLVAAVVAGEAGYRLRGIRRPSWYSVIFFIASAGLTRTVLVVYGADLHGLVHCGAYLLCLAFALAAGGVMRRMESPLTPRVHSGSLGLTGLLLAAAHADTPAHALVAVTALVLGMTCVGELAYRRRALRHSLA</sequence>
<keyword evidence="1" id="KW-0812">Transmembrane</keyword>
<feature type="transmembrane region" description="Helical" evidence="1">
    <location>
        <begin position="205"/>
        <end position="224"/>
    </location>
</feature>
<evidence type="ECO:0000256" key="1">
    <source>
        <dbReference type="SAM" id="Phobius"/>
    </source>
</evidence>
<feature type="transmembrane region" description="Helical" evidence="1">
    <location>
        <begin position="150"/>
        <end position="170"/>
    </location>
</feature>
<name>A0ABV6MC43_9ACTN</name>
<feature type="transmembrane region" description="Helical" evidence="1">
    <location>
        <begin position="93"/>
        <end position="112"/>
    </location>
</feature>
<keyword evidence="1" id="KW-0472">Membrane</keyword>
<keyword evidence="1" id="KW-1133">Transmembrane helix</keyword>
<dbReference type="EMBL" id="JBHLUH010000068">
    <property type="protein sequence ID" value="MFC0532296.1"/>
    <property type="molecule type" value="Genomic_DNA"/>
</dbReference>
<dbReference type="RefSeq" id="WP_377258071.1">
    <property type="nucleotide sequence ID" value="NZ_JBHLUH010000068.1"/>
</dbReference>
<accession>A0ABV6MC43</accession>
<feature type="transmembrane region" description="Helical" evidence="1">
    <location>
        <begin position="182"/>
        <end position="199"/>
    </location>
</feature>
<comment type="caution">
    <text evidence="2">The sequence shown here is derived from an EMBL/GenBank/DDBJ whole genome shotgun (WGS) entry which is preliminary data.</text>
</comment>
<organism evidence="2 3">
    <name type="scientific">Phytohabitans kaempferiae</name>
    <dbReference type="NCBI Taxonomy" id="1620943"/>
    <lineage>
        <taxon>Bacteria</taxon>
        <taxon>Bacillati</taxon>
        <taxon>Actinomycetota</taxon>
        <taxon>Actinomycetes</taxon>
        <taxon>Micromonosporales</taxon>
        <taxon>Micromonosporaceae</taxon>
    </lineage>
</organism>
<reference evidence="2 3" key="1">
    <citation type="submission" date="2024-09" db="EMBL/GenBank/DDBJ databases">
        <authorList>
            <person name="Sun Q."/>
            <person name="Mori K."/>
        </authorList>
    </citation>
    <scope>NUCLEOTIDE SEQUENCE [LARGE SCALE GENOMIC DNA]</scope>
    <source>
        <strain evidence="2 3">TBRC 3947</strain>
    </source>
</reference>
<keyword evidence="3" id="KW-1185">Reference proteome</keyword>
<evidence type="ECO:0000313" key="3">
    <source>
        <dbReference type="Proteomes" id="UP001589867"/>
    </source>
</evidence>
<evidence type="ECO:0000313" key="2">
    <source>
        <dbReference type="EMBL" id="MFC0532296.1"/>
    </source>
</evidence>
<protein>
    <submittedName>
        <fullName evidence="2">Uncharacterized protein</fullName>
    </submittedName>
</protein>
<gene>
    <name evidence="2" type="ORF">ACFFIA_32075</name>
</gene>
<proteinExistence type="predicted"/>
<feature type="transmembrane region" description="Helical" evidence="1">
    <location>
        <begin position="68"/>
        <end position="87"/>
    </location>
</feature>
<feature type="transmembrane region" description="Helical" evidence="1">
    <location>
        <begin position="124"/>
        <end position="144"/>
    </location>
</feature>
<feature type="transmembrane region" description="Helical" evidence="1">
    <location>
        <begin position="44"/>
        <end position="61"/>
    </location>
</feature>
<dbReference type="Proteomes" id="UP001589867">
    <property type="component" value="Unassembled WGS sequence"/>
</dbReference>